<dbReference type="Pfam" id="PF14109">
    <property type="entry name" value="GldH_lipo"/>
    <property type="match status" value="1"/>
</dbReference>
<feature type="signal peptide" evidence="1">
    <location>
        <begin position="1"/>
        <end position="22"/>
    </location>
</feature>
<accession>A0A4R6W1D6</accession>
<dbReference type="AlphaFoldDB" id="A0A4R6W1D6"/>
<dbReference type="EMBL" id="SNYV01000020">
    <property type="protein sequence ID" value="TDQ72191.1"/>
    <property type="molecule type" value="Genomic_DNA"/>
</dbReference>
<dbReference type="NCBIfam" id="TIGR03511">
    <property type="entry name" value="GldH_lipo"/>
    <property type="match status" value="1"/>
</dbReference>
<evidence type="ECO:0000313" key="3">
    <source>
        <dbReference type="Proteomes" id="UP000295292"/>
    </source>
</evidence>
<evidence type="ECO:0000313" key="2">
    <source>
        <dbReference type="EMBL" id="TDQ72191.1"/>
    </source>
</evidence>
<keyword evidence="3" id="KW-1185">Reference proteome</keyword>
<dbReference type="Proteomes" id="UP000295292">
    <property type="component" value="Unassembled WGS sequence"/>
</dbReference>
<comment type="caution">
    <text evidence="2">The sequence shown here is derived from an EMBL/GenBank/DDBJ whole genome shotgun (WGS) entry which is preliminary data.</text>
</comment>
<gene>
    <name evidence="2" type="ORF">CLV99_4654</name>
</gene>
<keyword evidence="2" id="KW-0449">Lipoprotein</keyword>
<proteinExistence type="predicted"/>
<name>A0A4R6W1D6_9SPHI</name>
<reference evidence="2 3" key="1">
    <citation type="submission" date="2019-03" db="EMBL/GenBank/DDBJ databases">
        <title>Genomic Encyclopedia of Archaeal and Bacterial Type Strains, Phase II (KMG-II): from individual species to whole genera.</title>
        <authorList>
            <person name="Goeker M."/>
        </authorList>
    </citation>
    <scope>NUCLEOTIDE SEQUENCE [LARGE SCALE GENOMIC DNA]</scope>
    <source>
        <strain evidence="2 3">DSM 28353</strain>
    </source>
</reference>
<evidence type="ECO:0000256" key="1">
    <source>
        <dbReference type="SAM" id="SignalP"/>
    </source>
</evidence>
<dbReference type="RefSeq" id="WP_246032836.1">
    <property type="nucleotide sequence ID" value="NZ_SNYV01000020.1"/>
</dbReference>
<protein>
    <submittedName>
        <fullName evidence="2">Gliding motility-associated lipoprotein GldH</fullName>
    </submittedName>
</protein>
<feature type="chain" id="PRO_5020725255" evidence="1">
    <location>
        <begin position="23"/>
        <end position="153"/>
    </location>
</feature>
<keyword evidence="1" id="KW-0732">Signal</keyword>
<dbReference type="InterPro" id="IPR020018">
    <property type="entry name" value="Motility-assoc_lipoprot_GldH"/>
</dbReference>
<organism evidence="2 3">
    <name type="scientific">Sphingobacterium yanglingense</name>
    <dbReference type="NCBI Taxonomy" id="1437280"/>
    <lineage>
        <taxon>Bacteria</taxon>
        <taxon>Pseudomonadati</taxon>
        <taxon>Bacteroidota</taxon>
        <taxon>Sphingobacteriia</taxon>
        <taxon>Sphingobacteriales</taxon>
        <taxon>Sphingobacteriaceae</taxon>
        <taxon>Sphingobacterium</taxon>
    </lineage>
</organism>
<sequence>MIRPLLYAFGIISCLVSCTNSAVYEKNQPIPDRAWSYEKTPQFDVHIADSKARYNIYINLRHSNEYSFSNIFVLLHEKGAKLADTAYRKEIPLAQLDGRWFGNSAGSLYEVQYLAKENFVFPDTGVYTFAVEQNMRENPLKDIVDVGIKVVKQ</sequence>